<dbReference type="SUPFAM" id="SSF56563">
    <property type="entry name" value="Major capsid protein gp5"/>
    <property type="match status" value="1"/>
</dbReference>
<feature type="compositionally biased region" description="Basic and acidic residues" evidence="3">
    <location>
        <begin position="27"/>
        <end position="38"/>
    </location>
</feature>
<dbReference type="InterPro" id="IPR054612">
    <property type="entry name" value="Phage_capsid-like_C"/>
</dbReference>
<evidence type="ECO:0000256" key="1">
    <source>
        <dbReference type="ARBA" id="ARBA00004328"/>
    </source>
</evidence>
<dbReference type="EMBL" id="BK015806">
    <property type="protein sequence ID" value="DAE25984.1"/>
    <property type="molecule type" value="Genomic_DNA"/>
</dbReference>
<protein>
    <submittedName>
        <fullName evidence="5">Major capsid protein</fullName>
    </submittedName>
</protein>
<evidence type="ECO:0000313" key="5">
    <source>
        <dbReference type="EMBL" id="DAE25984.1"/>
    </source>
</evidence>
<reference evidence="5" key="1">
    <citation type="journal article" date="2021" name="Proc. Natl. Acad. Sci. U.S.A.">
        <title>A Catalog of Tens of Thousands of Viruses from Human Metagenomes Reveals Hidden Associations with Chronic Diseases.</title>
        <authorList>
            <person name="Tisza M.J."/>
            <person name="Buck C.B."/>
        </authorList>
    </citation>
    <scope>NUCLEOTIDE SEQUENCE</scope>
    <source>
        <strain evidence="5">CtyjS2</strain>
    </source>
</reference>
<dbReference type="InterPro" id="IPR024455">
    <property type="entry name" value="Phage_capsid"/>
</dbReference>
<name>A0A8S5R3P5_9CAUD</name>
<dbReference type="NCBIfam" id="TIGR01554">
    <property type="entry name" value="major_cap_HK97"/>
    <property type="match status" value="1"/>
</dbReference>
<feature type="region of interest" description="Disordered" evidence="3">
    <location>
        <begin position="27"/>
        <end position="46"/>
    </location>
</feature>
<accession>A0A8S5R3P5</accession>
<feature type="domain" description="Phage capsid-like C-terminal" evidence="4">
    <location>
        <begin position="150"/>
        <end position="410"/>
    </location>
</feature>
<evidence type="ECO:0000259" key="4">
    <source>
        <dbReference type="Pfam" id="PF05065"/>
    </source>
</evidence>
<evidence type="ECO:0000256" key="3">
    <source>
        <dbReference type="SAM" id="MobiDB-lite"/>
    </source>
</evidence>
<dbReference type="Pfam" id="PF05065">
    <property type="entry name" value="Phage_capsid"/>
    <property type="match status" value="1"/>
</dbReference>
<keyword evidence="2" id="KW-0946">Virion</keyword>
<evidence type="ECO:0000256" key="2">
    <source>
        <dbReference type="ARBA" id="ARBA00022844"/>
    </source>
</evidence>
<proteinExistence type="predicted"/>
<dbReference type="GO" id="GO:0044423">
    <property type="term" value="C:virion component"/>
    <property type="evidence" value="ECO:0007669"/>
    <property type="project" value="UniProtKB-KW"/>
</dbReference>
<sequence length="414" mass="45849">MAKEKSITELKDERNQLIARSKEIINGAKTEKRQFKPEEAEELGTNQQRRAEINLEIEEHEVMNRQQGKRHQPVANESFSLRRAILAQMNKTEQRASEASVIEEATKLHRSVAATAENCGELIVPLTYQKRAAYTAGIEATTGVVIDEEQQELLLPLEANLVLSQAGVRMMTGLVGNIYWPKHSAAQVFWEGENDEAKDGKGEFSKGKLYSPNRLTAYVDISKQLLIQENRSVEGLIRQLLAVAIAQKVEKTALSNAAHEDNVPDGMFQTLGSVNGAMDWAKIVELETNADLNNALFGNLGYIMHPSLVGKAKTKVKDASGAGGFIFGNDGIGMLNGYRALRTNNIPKGLQEAKDEFGIVFGNWADYFLGQWGAIDLTVDPYTQATKGMVRLVVNSYWNMGMIRPESFTIASMK</sequence>
<comment type="subcellular location">
    <subcellularLocation>
        <location evidence="1">Virion</location>
    </subcellularLocation>
</comment>
<organism evidence="5">
    <name type="scientific">Siphoviridae sp. ctyjS2</name>
    <dbReference type="NCBI Taxonomy" id="2827284"/>
    <lineage>
        <taxon>Viruses</taxon>
        <taxon>Duplodnaviria</taxon>
        <taxon>Heunggongvirae</taxon>
        <taxon>Uroviricota</taxon>
        <taxon>Caudoviricetes</taxon>
    </lineage>
</organism>